<dbReference type="VEuPathDB" id="VectorBase:SSCA005186"/>
<evidence type="ECO:0000256" key="2">
    <source>
        <dbReference type="ARBA" id="ARBA00038350"/>
    </source>
</evidence>
<protein>
    <submittedName>
        <fullName evidence="4 5">Phosphopantothenoylcysteine decarboxylase</fullName>
    </submittedName>
</protein>
<dbReference type="AlphaFoldDB" id="A0A132AEV6"/>
<evidence type="ECO:0000313" key="5">
    <source>
        <dbReference type="EMBL" id="KPM09389.1"/>
    </source>
</evidence>
<evidence type="ECO:0000313" key="6">
    <source>
        <dbReference type="EnsemblMetazoa" id="KAF7492975.1"/>
    </source>
</evidence>
<keyword evidence="7" id="KW-1185">Reference proteome</keyword>
<dbReference type="EMBL" id="JXLN01013471">
    <property type="protein sequence ID" value="KPM09389.1"/>
    <property type="molecule type" value="Genomic_DNA"/>
</dbReference>
<evidence type="ECO:0000313" key="8">
    <source>
        <dbReference type="Proteomes" id="UP000616769"/>
    </source>
</evidence>
<evidence type="ECO:0000259" key="3">
    <source>
        <dbReference type="Pfam" id="PF02441"/>
    </source>
</evidence>
<dbReference type="Gene3D" id="3.40.50.1950">
    <property type="entry name" value="Flavin prenyltransferase-like"/>
    <property type="match status" value="1"/>
</dbReference>
<comment type="similarity">
    <text evidence="2">Belongs to the HFCD (homooligomeric flavin containing Cys decarboxylase) superfamily.</text>
</comment>
<dbReference type="GO" id="GO:0015937">
    <property type="term" value="P:coenzyme A biosynthetic process"/>
    <property type="evidence" value="ECO:0007669"/>
    <property type="project" value="UniProtKB-KW"/>
</dbReference>
<evidence type="ECO:0000313" key="7">
    <source>
        <dbReference type="Proteomes" id="UP000070412"/>
    </source>
</evidence>
<reference evidence="5 8" key="1">
    <citation type="journal article" date="2015" name="Parasit. Vectors">
        <title>Draft genome of the scabies mite.</title>
        <authorList>
            <person name="Rider S.D.Jr."/>
            <person name="Morgan M.S."/>
            <person name="Arlian L.G."/>
        </authorList>
    </citation>
    <scope>NUCLEOTIDE SEQUENCE [LARGE SCALE GENOMIC DNA]</scope>
    <source>
        <strain evidence="5">Arlian Lab</strain>
    </source>
</reference>
<feature type="domain" description="Flavoprotein" evidence="3">
    <location>
        <begin position="3"/>
        <end position="187"/>
    </location>
</feature>
<dbReference type="EMBL" id="WVUK01000056">
    <property type="protein sequence ID" value="KAF7492975.1"/>
    <property type="molecule type" value="Genomic_DNA"/>
</dbReference>
<gene>
    <name evidence="5" type="ORF">QR98_0079230</name>
    <name evidence="4" type="ORF">SSS_7192</name>
</gene>
<dbReference type="EnsemblMetazoa" id="SSS_7192s_mrna">
    <property type="protein sequence ID" value="KAF7492975.1"/>
    <property type="gene ID" value="SSS_7192"/>
</dbReference>
<dbReference type="InterPro" id="IPR036551">
    <property type="entry name" value="Flavin_trans-like"/>
</dbReference>
<dbReference type="GO" id="GO:0071513">
    <property type="term" value="C:phosphopantothenoylcysteine decarboxylase complex"/>
    <property type="evidence" value="ECO:0007669"/>
    <property type="project" value="TreeGrafter"/>
</dbReference>
<dbReference type="GO" id="GO:0004633">
    <property type="term" value="F:phosphopantothenoylcysteine decarboxylase activity"/>
    <property type="evidence" value="ECO:0007669"/>
    <property type="project" value="TreeGrafter"/>
</dbReference>
<dbReference type="Pfam" id="PF02441">
    <property type="entry name" value="Flavoprotein"/>
    <property type="match status" value="1"/>
</dbReference>
<dbReference type="GO" id="GO:0010181">
    <property type="term" value="F:FMN binding"/>
    <property type="evidence" value="ECO:0007669"/>
    <property type="project" value="TreeGrafter"/>
</dbReference>
<dbReference type="OMA" id="KGLACGD"/>
<proteinExistence type="inferred from homology"/>
<dbReference type="Proteomes" id="UP000616769">
    <property type="component" value="Unassembled WGS sequence"/>
</dbReference>
<reference evidence="4" key="3">
    <citation type="submission" date="2020-01" db="EMBL/GenBank/DDBJ databases">
        <authorList>
            <person name="Korhonen P.K.K."/>
            <person name="Guangxu M.G."/>
            <person name="Wang T.W."/>
            <person name="Stroehlein A.J.S."/>
            <person name="Young N.D."/>
            <person name="Ang C.-S.A."/>
            <person name="Fernando D.W.F."/>
            <person name="Lu H.L."/>
            <person name="Taylor S.T."/>
            <person name="Ehtesham M.E.M."/>
            <person name="Najaraj S.H.N."/>
            <person name="Harsha G.H.G."/>
            <person name="Madugundu A.M."/>
            <person name="Renuse S.R."/>
            <person name="Holt D.H."/>
            <person name="Pandey A.P."/>
            <person name="Papenfuss A.P."/>
            <person name="Gasser R.B.G."/>
            <person name="Fischer K.F."/>
        </authorList>
    </citation>
    <scope>NUCLEOTIDE SEQUENCE</scope>
    <source>
        <strain evidence="4">SSS_KF_BRIS2020</strain>
    </source>
</reference>
<organism evidence="5 8">
    <name type="scientific">Sarcoptes scabiei</name>
    <name type="common">Itch mite</name>
    <name type="synonym">Acarus scabiei</name>
    <dbReference type="NCBI Taxonomy" id="52283"/>
    <lineage>
        <taxon>Eukaryota</taxon>
        <taxon>Metazoa</taxon>
        <taxon>Ecdysozoa</taxon>
        <taxon>Arthropoda</taxon>
        <taxon>Chelicerata</taxon>
        <taxon>Arachnida</taxon>
        <taxon>Acari</taxon>
        <taxon>Acariformes</taxon>
        <taxon>Sarcoptiformes</taxon>
        <taxon>Astigmata</taxon>
        <taxon>Psoroptidia</taxon>
        <taxon>Sarcoptoidea</taxon>
        <taxon>Sarcoptidae</taxon>
        <taxon>Sarcoptinae</taxon>
        <taxon>Sarcoptes</taxon>
    </lineage>
</organism>
<evidence type="ECO:0000313" key="4">
    <source>
        <dbReference type="EMBL" id="KAF7492975.1"/>
    </source>
</evidence>
<dbReference type="PANTHER" id="PTHR14359">
    <property type="entry name" value="HOMO-OLIGOMERIC FLAVIN CONTAINING CYS DECARBOXYLASE FAMILY"/>
    <property type="match status" value="1"/>
</dbReference>
<name>A0A132AEV6_SARSC</name>
<dbReference type="PANTHER" id="PTHR14359:SF6">
    <property type="entry name" value="PHOSPHOPANTOTHENOYLCYSTEINE DECARBOXYLASE"/>
    <property type="match status" value="1"/>
</dbReference>
<keyword evidence="1" id="KW-0173">Coenzyme A biosynthesis</keyword>
<dbReference type="InterPro" id="IPR003382">
    <property type="entry name" value="Flavoprotein"/>
</dbReference>
<evidence type="ECO:0000256" key="1">
    <source>
        <dbReference type="ARBA" id="ARBA00022993"/>
    </source>
</evidence>
<sequence>MVNILICVTGSVAAVKLPLLVTKLKQIHQEGHDSIQIRIVLTEASLHFFSLKEVEDLLPKNSIFRDVDEWSTWKKMGDPVLHIELRNWAQIGVIAPLDANTLGKLANGICDNLVTCVLRAWDVSKPILMAPAMNVHMWNHPLTDRCLKILHQFGYTQIGPIAKRLACNDIGMGAMAEIDQIVEKIIQIYDAIH</sequence>
<dbReference type="Proteomes" id="UP000070412">
    <property type="component" value="Unassembled WGS sequence"/>
</dbReference>
<reference evidence="7" key="2">
    <citation type="journal article" date="2020" name="PLoS Negl. Trop. Dis.">
        <title>High-quality nuclear genome for Sarcoptes scabiei-A critical resource for a neglected parasite.</title>
        <authorList>
            <person name="Korhonen P.K."/>
            <person name="Gasser R.B."/>
            <person name="Ma G."/>
            <person name="Wang T."/>
            <person name="Stroehlein A.J."/>
            <person name="Young N.D."/>
            <person name="Ang C.S."/>
            <person name="Fernando D.D."/>
            <person name="Lu H.C."/>
            <person name="Taylor S."/>
            <person name="Reynolds S.L."/>
            <person name="Mofiz E."/>
            <person name="Najaraj S.H."/>
            <person name="Gowda H."/>
            <person name="Madugundu A."/>
            <person name="Renuse S."/>
            <person name="Holt D."/>
            <person name="Pandey A."/>
            <person name="Papenfuss A.T."/>
            <person name="Fischer K."/>
        </authorList>
    </citation>
    <scope>NUCLEOTIDE SEQUENCE [LARGE SCALE GENOMIC DNA]</scope>
</reference>
<accession>A0A132AEV6</accession>
<dbReference type="OrthoDB" id="1532798at2759"/>
<reference evidence="6" key="4">
    <citation type="submission" date="2022-06" db="UniProtKB">
        <authorList>
            <consortium name="EnsemblMetazoa"/>
        </authorList>
    </citation>
    <scope>IDENTIFICATION</scope>
</reference>
<dbReference type="SUPFAM" id="SSF52507">
    <property type="entry name" value="Homo-oligomeric flavin-containing Cys decarboxylases, HFCD"/>
    <property type="match status" value="1"/>
</dbReference>